<proteinExistence type="predicted"/>
<feature type="transmembrane region" description="Helical" evidence="1">
    <location>
        <begin position="45"/>
        <end position="71"/>
    </location>
</feature>
<feature type="transmembrane region" description="Helical" evidence="1">
    <location>
        <begin position="6"/>
        <end position="33"/>
    </location>
</feature>
<evidence type="ECO:0000313" key="3">
    <source>
        <dbReference type="Proteomes" id="UP001392437"/>
    </source>
</evidence>
<evidence type="ECO:0000256" key="1">
    <source>
        <dbReference type="SAM" id="Phobius"/>
    </source>
</evidence>
<dbReference type="EMBL" id="JAQQWP010000008">
    <property type="protein sequence ID" value="KAK8105156.1"/>
    <property type="molecule type" value="Genomic_DNA"/>
</dbReference>
<sequence length="122" mass="13731">MGTPWLMFLAILKGILWSGVTFSITVVVARLGVRIRLFGRLKVDAYLVVCAIAFIIASALVLAIFGDVLYYRSTLAKDIAVATHDTLASYLCYYSCLWSFKLSFMAFFYGLGRQIRALEILW</sequence>
<keyword evidence="3" id="KW-1185">Reference proteome</keyword>
<dbReference type="Proteomes" id="UP001392437">
    <property type="component" value="Unassembled WGS sequence"/>
</dbReference>
<evidence type="ECO:0000313" key="2">
    <source>
        <dbReference type="EMBL" id="KAK8105156.1"/>
    </source>
</evidence>
<accession>A0AAW0QSF6</accession>
<name>A0AAW0QSF6_9PEZI</name>
<organism evidence="2 3">
    <name type="scientific">Apiospora kogelbergensis</name>
    <dbReference type="NCBI Taxonomy" id="1337665"/>
    <lineage>
        <taxon>Eukaryota</taxon>
        <taxon>Fungi</taxon>
        <taxon>Dikarya</taxon>
        <taxon>Ascomycota</taxon>
        <taxon>Pezizomycotina</taxon>
        <taxon>Sordariomycetes</taxon>
        <taxon>Xylariomycetidae</taxon>
        <taxon>Amphisphaeriales</taxon>
        <taxon>Apiosporaceae</taxon>
        <taxon>Apiospora</taxon>
    </lineage>
</organism>
<keyword evidence="1" id="KW-1133">Transmembrane helix</keyword>
<comment type="caution">
    <text evidence="2">The sequence shown here is derived from an EMBL/GenBank/DDBJ whole genome shotgun (WGS) entry which is preliminary data.</text>
</comment>
<dbReference type="AlphaFoldDB" id="A0AAW0QSF6"/>
<feature type="transmembrane region" description="Helical" evidence="1">
    <location>
        <begin position="91"/>
        <end position="111"/>
    </location>
</feature>
<reference evidence="2 3" key="1">
    <citation type="submission" date="2023-01" db="EMBL/GenBank/DDBJ databases">
        <title>Analysis of 21 Apiospora genomes using comparative genomics revels a genus with tremendous synthesis potential of carbohydrate active enzymes and secondary metabolites.</title>
        <authorList>
            <person name="Sorensen T."/>
        </authorList>
    </citation>
    <scope>NUCLEOTIDE SEQUENCE [LARGE SCALE GENOMIC DNA]</scope>
    <source>
        <strain evidence="2 3">CBS 117206</strain>
    </source>
</reference>
<protein>
    <submittedName>
        <fullName evidence="2">Uncharacterized protein</fullName>
    </submittedName>
</protein>
<gene>
    <name evidence="2" type="ORF">PG999_008515</name>
</gene>
<keyword evidence="1" id="KW-0472">Membrane</keyword>
<keyword evidence="1" id="KW-0812">Transmembrane</keyword>